<protein>
    <recommendedName>
        <fullName evidence="4">DUF3352 domain-containing protein</fullName>
    </recommendedName>
</protein>
<dbReference type="Proteomes" id="UP000278006">
    <property type="component" value="Unassembled WGS sequence"/>
</dbReference>
<dbReference type="AlphaFoldDB" id="A0A3M6QZ97"/>
<sequence length="602" mass="63245">MKKTAVFAALALALGACSKKEDAAQVKADIPLAFAPADTAFVFGNLEPAPSDYVKLQERMLDTFKTGLIQSIQRASETGAELIDDAQEQQRLQSVLNLLQEKLGEKDGLQSIGVSLSGHAAGYEVLSLPVLRIELADVDKFKAFIADIETRAGQKLPTAEVDGQAYWFVASPAGSGRSSETTEPAEAAAAGATAESSTPAAGSSAAKPRLRGVAAIVGKHLVMTLDPQRADVPLATLLGLNKPAQSVLDAGTLQAINKQYGFKPYGGTVLIDTQRLLARFIGTEGQETWISKEAAAQGLDTTSVICRTELQAIASKAPRLVAGATELSDNKMHVAGALELEGGLAKSLTALTSPVPGLGKDHGNLEFGLGIKLDQLASFLQGQAAAIQAAPYQCESLQALNEGAGELQQNLAGLYAVAGWVSGFRANLSEFDPSSQKVTGTLLVASPNPVGLIGMVQGFVPEIAQLGLTPNGQAKELNSPMAAMATNSEEPIWVAMGEAAVGIGLGANAKDQLEKDLKASAASPAPFLYYAIDGQTYVKLLSSFDEDDFVGSASSEAEETANYIAWPLINSAAEFYKNTDFVDISYVFTERGVEFTQQLKMK</sequence>
<gene>
    <name evidence="2" type="ORF">D8I35_04455</name>
</gene>
<feature type="region of interest" description="Disordered" evidence="1">
    <location>
        <begin position="173"/>
        <end position="205"/>
    </location>
</feature>
<feature type="compositionally biased region" description="Low complexity" evidence="1">
    <location>
        <begin position="178"/>
        <end position="205"/>
    </location>
</feature>
<dbReference type="PROSITE" id="PS51257">
    <property type="entry name" value="PROKAR_LIPOPROTEIN"/>
    <property type="match status" value="1"/>
</dbReference>
<dbReference type="RefSeq" id="WP_122226478.1">
    <property type="nucleotide sequence ID" value="NZ_RDQO01000001.1"/>
</dbReference>
<dbReference type="EMBL" id="RDQO01000001">
    <property type="protein sequence ID" value="RMX08354.1"/>
    <property type="molecule type" value="Genomic_DNA"/>
</dbReference>
<evidence type="ECO:0000313" key="3">
    <source>
        <dbReference type="Proteomes" id="UP000278006"/>
    </source>
</evidence>
<comment type="caution">
    <text evidence="2">The sequence shown here is derived from an EMBL/GenBank/DDBJ whole genome shotgun (WGS) entry which is preliminary data.</text>
</comment>
<name>A0A3M6QZ97_9BURK</name>
<organism evidence="2 3">
    <name type="scientific">Corticibacter populi</name>
    <dbReference type="NCBI Taxonomy" id="1550736"/>
    <lineage>
        <taxon>Bacteria</taxon>
        <taxon>Pseudomonadati</taxon>
        <taxon>Pseudomonadota</taxon>
        <taxon>Betaproteobacteria</taxon>
        <taxon>Burkholderiales</taxon>
        <taxon>Comamonadaceae</taxon>
        <taxon>Corticibacter</taxon>
    </lineage>
</organism>
<dbReference type="OrthoDB" id="8871135at2"/>
<accession>A0A3M6QZ97</accession>
<evidence type="ECO:0000313" key="2">
    <source>
        <dbReference type="EMBL" id="RMX08354.1"/>
    </source>
</evidence>
<evidence type="ECO:0008006" key="4">
    <source>
        <dbReference type="Google" id="ProtNLM"/>
    </source>
</evidence>
<evidence type="ECO:0000256" key="1">
    <source>
        <dbReference type="SAM" id="MobiDB-lite"/>
    </source>
</evidence>
<proteinExistence type="predicted"/>
<reference evidence="2 3" key="1">
    <citation type="submission" date="2018-10" db="EMBL/GenBank/DDBJ databases">
        <title>Draft genome of Cortibacter populi DSM10536.</title>
        <authorList>
            <person name="Bernier A.-M."/>
            <person name="Bernard K."/>
        </authorList>
    </citation>
    <scope>NUCLEOTIDE SEQUENCE [LARGE SCALE GENOMIC DNA]</scope>
    <source>
        <strain evidence="2 3">DSM 105136</strain>
    </source>
</reference>
<keyword evidence="3" id="KW-1185">Reference proteome</keyword>